<feature type="transmembrane region" description="Helical" evidence="1">
    <location>
        <begin position="6"/>
        <end position="24"/>
    </location>
</feature>
<organism evidence="2 3">
    <name type="scientific">Steinernema carpocapsae</name>
    <name type="common">Entomopathogenic nematode</name>
    <dbReference type="NCBI Taxonomy" id="34508"/>
    <lineage>
        <taxon>Eukaryota</taxon>
        <taxon>Metazoa</taxon>
        <taxon>Ecdysozoa</taxon>
        <taxon>Nematoda</taxon>
        <taxon>Chromadorea</taxon>
        <taxon>Rhabditida</taxon>
        <taxon>Tylenchina</taxon>
        <taxon>Panagrolaimomorpha</taxon>
        <taxon>Strongyloidoidea</taxon>
        <taxon>Steinernematidae</taxon>
        <taxon>Steinernema</taxon>
    </lineage>
</organism>
<keyword evidence="1" id="KW-0812">Transmembrane</keyword>
<reference evidence="2 3" key="1">
    <citation type="journal article" date="2015" name="Genome Biol.">
        <title>Comparative genomics of Steinernema reveals deeply conserved gene regulatory networks.</title>
        <authorList>
            <person name="Dillman A.R."/>
            <person name="Macchietto M."/>
            <person name="Porter C.F."/>
            <person name="Rogers A."/>
            <person name="Williams B."/>
            <person name="Antoshechkin I."/>
            <person name="Lee M.M."/>
            <person name="Goodwin Z."/>
            <person name="Lu X."/>
            <person name="Lewis E.E."/>
            <person name="Goodrich-Blair H."/>
            <person name="Stock S.P."/>
            <person name="Adams B.J."/>
            <person name="Sternberg P.W."/>
            <person name="Mortazavi A."/>
        </authorList>
    </citation>
    <scope>NUCLEOTIDE SEQUENCE [LARGE SCALE GENOMIC DNA]</scope>
    <source>
        <strain evidence="2 3">ALL</strain>
    </source>
</reference>
<keyword evidence="3" id="KW-1185">Reference proteome</keyword>
<reference evidence="2 3" key="2">
    <citation type="journal article" date="2019" name="G3 (Bethesda)">
        <title>Hybrid Assembly of the Genome of the Entomopathogenic Nematode Steinernema carpocapsae Identifies the X-Chromosome.</title>
        <authorList>
            <person name="Serra L."/>
            <person name="Macchietto M."/>
            <person name="Macias-Munoz A."/>
            <person name="McGill C.J."/>
            <person name="Rodriguez I.M."/>
            <person name="Rodriguez B."/>
            <person name="Murad R."/>
            <person name="Mortazavi A."/>
        </authorList>
    </citation>
    <scope>NUCLEOTIDE SEQUENCE [LARGE SCALE GENOMIC DNA]</scope>
    <source>
        <strain evidence="2 3">ALL</strain>
    </source>
</reference>
<evidence type="ECO:0000256" key="1">
    <source>
        <dbReference type="SAM" id="Phobius"/>
    </source>
</evidence>
<protein>
    <submittedName>
        <fullName evidence="2">Uncharacterized protein</fullName>
    </submittedName>
</protein>
<evidence type="ECO:0000313" key="2">
    <source>
        <dbReference type="EMBL" id="TKR59424.1"/>
    </source>
</evidence>
<comment type="caution">
    <text evidence="2">The sequence shown here is derived from an EMBL/GenBank/DDBJ whole genome shotgun (WGS) entry which is preliminary data.</text>
</comment>
<dbReference type="Proteomes" id="UP000298663">
    <property type="component" value="Unassembled WGS sequence"/>
</dbReference>
<dbReference type="AlphaFoldDB" id="A0A4U5LTM3"/>
<accession>A0A4U5LTM3</accession>
<dbReference type="OrthoDB" id="5874573at2759"/>
<evidence type="ECO:0000313" key="3">
    <source>
        <dbReference type="Proteomes" id="UP000298663"/>
    </source>
</evidence>
<keyword evidence="1" id="KW-0472">Membrane</keyword>
<name>A0A4U5LTM3_STECR</name>
<sequence>MSSFTLVLVGLVVWAISVFLWNRYKIMKKRAELGLTGPPADLLTGNIKDILIYSRKNGIASLPLLRFDWAKKYGETFGSKSRPRTWKLCAKCASNSSPSSPTVR</sequence>
<gene>
    <name evidence="2" type="ORF">L596_029095</name>
</gene>
<proteinExistence type="predicted"/>
<keyword evidence="1" id="KW-1133">Transmembrane helix</keyword>
<dbReference type="EMBL" id="AZBU02000012">
    <property type="protein sequence ID" value="TKR59424.1"/>
    <property type="molecule type" value="Genomic_DNA"/>
</dbReference>